<gene>
    <name evidence="1" type="ORF">GCM10010990_06600</name>
</gene>
<dbReference type="OrthoDB" id="9811332at2"/>
<evidence type="ECO:0000313" key="1">
    <source>
        <dbReference type="EMBL" id="GGD59866.1"/>
    </source>
</evidence>
<accession>A0A916YTC2</accession>
<dbReference type="Proteomes" id="UP000612349">
    <property type="component" value="Unassembled WGS sequence"/>
</dbReference>
<dbReference type="Gene3D" id="3.40.50.150">
    <property type="entry name" value="Vaccinia Virus protein VP39"/>
    <property type="match status" value="1"/>
</dbReference>
<protein>
    <recommendedName>
        <fullName evidence="3">Methyltransferase</fullName>
    </recommendedName>
</protein>
<sequence>MKNLLRRAAKAAIGKALPVQVYSRAAGHSALRHQFSEVFRVKRTEKREQVWDWKIEEIGADTPVLLIEFGVWQGYSTRYWSEKFTHPDSVFVGCDSFIGLPEDWGETTTERFNVGGNVPQIDDPRVRFVKGWFQNSFAEVAQIIAEKAEGRTVLIHYDADIYSSTLFLLCELHRYFDAYHFVFDEFTGDEDLALWNHIQAYGASASFSGARFKRGLPVQVGGMLITNRGKYEVS</sequence>
<dbReference type="InterPro" id="IPR029063">
    <property type="entry name" value="SAM-dependent_MTases_sf"/>
</dbReference>
<comment type="caution">
    <text evidence="1">The sequence shown here is derived from an EMBL/GenBank/DDBJ whole genome shotgun (WGS) entry which is preliminary data.</text>
</comment>
<dbReference type="RefSeq" id="WP_066773319.1">
    <property type="nucleotide sequence ID" value="NZ_BMIP01000001.1"/>
</dbReference>
<dbReference type="InterPro" id="IPR008884">
    <property type="entry name" value="TylF_MeTrfase"/>
</dbReference>
<reference evidence="1" key="2">
    <citation type="submission" date="2020-09" db="EMBL/GenBank/DDBJ databases">
        <authorList>
            <person name="Sun Q."/>
            <person name="Zhou Y."/>
        </authorList>
    </citation>
    <scope>NUCLEOTIDE SEQUENCE</scope>
    <source>
        <strain evidence="1">CGMCC 1.15360</strain>
    </source>
</reference>
<proteinExistence type="predicted"/>
<dbReference type="AlphaFoldDB" id="A0A916YTC2"/>
<keyword evidence="2" id="KW-1185">Reference proteome</keyword>
<name>A0A916YTC2_9SPHN</name>
<reference evidence="1" key="1">
    <citation type="journal article" date="2014" name="Int. J. Syst. Evol. Microbiol.">
        <title>Complete genome sequence of Corynebacterium casei LMG S-19264T (=DSM 44701T), isolated from a smear-ripened cheese.</title>
        <authorList>
            <consortium name="US DOE Joint Genome Institute (JGI-PGF)"/>
            <person name="Walter F."/>
            <person name="Albersmeier A."/>
            <person name="Kalinowski J."/>
            <person name="Ruckert C."/>
        </authorList>
    </citation>
    <scope>NUCLEOTIDE SEQUENCE</scope>
    <source>
        <strain evidence="1">CGMCC 1.15360</strain>
    </source>
</reference>
<dbReference type="PANTHER" id="PTHR40036">
    <property type="entry name" value="MACROCIN O-METHYLTRANSFERASE"/>
    <property type="match status" value="1"/>
</dbReference>
<dbReference type="PANTHER" id="PTHR40036:SF1">
    <property type="entry name" value="MACROCIN O-METHYLTRANSFERASE"/>
    <property type="match status" value="1"/>
</dbReference>
<dbReference type="EMBL" id="BMIP01000001">
    <property type="protein sequence ID" value="GGD59866.1"/>
    <property type="molecule type" value="Genomic_DNA"/>
</dbReference>
<evidence type="ECO:0008006" key="3">
    <source>
        <dbReference type="Google" id="ProtNLM"/>
    </source>
</evidence>
<dbReference type="SUPFAM" id="SSF53335">
    <property type="entry name" value="S-adenosyl-L-methionine-dependent methyltransferases"/>
    <property type="match status" value="1"/>
</dbReference>
<evidence type="ECO:0000313" key="2">
    <source>
        <dbReference type="Proteomes" id="UP000612349"/>
    </source>
</evidence>
<organism evidence="1 2">
    <name type="scientific">Croceicoccus mobilis</name>
    <dbReference type="NCBI Taxonomy" id="1703339"/>
    <lineage>
        <taxon>Bacteria</taxon>
        <taxon>Pseudomonadati</taxon>
        <taxon>Pseudomonadota</taxon>
        <taxon>Alphaproteobacteria</taxon>
        <taxon>Sphingomonadales</taxon>
        <taxon>Erythrobacteraceae</taxon>
        <taxon>Croceicoccus</taxon>
    </lineage>
</organism>